<dbReference type="GO" id="GO:0004722">
    <property type="term" value="F:protein serine/threonine phosphatase activity"/>
    <property type="evidence" value="ECO:0000318"/>
    <property type="project" value="GO_Central"/>
</dbReference>
<dbReference type="PANTHER" id="PTHR11668">
    <property type="entry name" value="SERINE/THREONINE PROTEIN PHOSPHATASE"/>
    <property type="match status" value="1"/>
</dbReference>
<evidence type="ECO:0000256" key="1">
    <source>
        <dbReference type="RuleBase" id="RU004273"/>
    </source>
</evidence>
<dbReference type="GO" id="GO:0005737">
    <property type="term" value="C:cytoplasm"/>
    <property type="evidence" value="ECO:0000318"/>
    <property type="project" value="GO_Central"/>
</dbReference>
<dbReference type="Gene3D" id="3.60.21.10">
    <property type="match status" value="1"/>
</dbReference>
<sequence>MIAQYVVNAYQTLISAAKNNDPNQLPMDIPKLKAEDLKNLLNVAQNFFQSEPILFRLNVNCIIVGDLHGNLRDLLRIFAFNGLPPERKYIFLGDYVDRGEFSIEVITLLFSLKILFPNDIYLIRGNHEFMEINSVYGFKDQVLAEYDAYMYKVFNDCFAYIPLACVLNETFFLVHGGLSPSLSHVEELDVVQRPIYTLNEQMLQKSFIADLLWSDPGDSNVMYVKNYRGYGYLFGPMAALSFLRTNNLKRIIRSHQCVNAIQKAHGNTVITVFSTSNYSKKAKNTSGILEITGQDVNTYIYDAQDQFKKSDASYRIIEAVERSPLCFCNKFNSVIQPKARKRRATVDEMQKSENRKSITPQSSLPRLICTPTKGERLSMNYSSGIQSILLNSM</sequence>
<dbReference type="VEuPathDB" id="TrichDB:TVAG_066630"/>
<dbReference type="InterPro" id="IPR029052">
    <property type="entry name" value="Metallo-depent_PP-like"/>
</dbReference>
<keyword evidence="1" id="KW-0378">Hydrolase</keyword>
<dbReference type="FunFam" id="3.60.21.10:FF:000069">
    <property type="entry name" value="Serine/threonine-protein phosphatase"/>
    <property type="match status" value="1"/>
</dbReference>
<dbReference type="AlphaFoldDB" id="A2EQK7"/>
<dbReference type="STRING" id="5722.A2EQK7"/>
<feature type="region of interest" description="Disordered" evidence="2">
    <location>
        <begin position="342"/>
        <end position="365"/>
    </location>
</feature>
<dbReference type="SUPFAM" id="SSF56300">
    <property type="entry name" value="Metallo-dependent phosphatases"/>
    <property type="match status" value="1"/>
</dbReference>
<evidence type="ECO:0000313" key="5">
    <source>
        <dbReference type="Proteomes" id="UP000001542"/>
    </source>
</evidence>
<dbReference type="SMART" id="SM00156">
    <property type="entry name" value="PP2Ac"/>
    <property type="match status" value="1"/>
</dbReference>
<gene>
    <name evidence="4" type="ORF">TVAG_191510</name>
</gene>
<dbReference type="Pfam" id="PF00149">
    <property type="entry name" value="Metallophos"/>
    <property type="match status" value="1"/>
</dbReference>
<reference evidence="4" key="2">
    <citation type="journal article" date="2007" name="Science">
        <title>Draft genome sequence of the sexually transmitted pathogen Trichomonas vaginalis.</title>
        <authorList>
            <person name="Carlton J.M."/>
            <person name="Hirt R.P."/>
            <person name="Silva J.C."/>
            <person name="Delcher A.L."/>
            <person name="Schatz M."/>
            <person name="Zhao Q."/>
            <person name="Wortman J.R."/>
            <person name="Bidwell S.L."/>
            <person name="Alsmark U.C.M."/>
            <person name="Besteiro S."/>
            <person name="Sicheritz-Ponten T."/>
            <person name="Noel C.J."/>
            <person name="Dacks J.B."/>
            <person name="Foster P.G."/>
            <person name="Simillion C."/>
            <person name="Van de Peer Y."/>
            <person name="Miranda-Saavedra D."/>
            <person name="Barton G.J."/>
            <person name="Westrop G.D."/>
            <person name="Mueller S."/>
            <person name="Dessi D."/>
            <person name="Fiori P.L."/>
            <person name="Ren Q."/>
            <person name="Paulsen I."/>
            <person name="Zhang H."/>
            <person name="Bastida-Corcuera F.D."/>
            <person name="Simoes-Barbosa A."/>
            <person name="Brown M.T."/>
            <person name="Hayes R.D."/>
            <person name="Mukherjee M."/>
            <person name="Okumura C.Y."/>
            <person name="Schneider R."/>
            <person name="Smith A.J."/>
            <person name="Vanacova S."/>
            <person name="Villalvazo M."/>
            <person name="Haas B.J."/>
            <person name="Pertea M."/>
            <person name="Feldblyum T.V."/>
            <person name="Utterback T.R."/>
            <person name="Shu C.L."/>
            <person name="Osoegawa K."/>
            <person name="de Jong P.J."/>
            <person name="Hrdy I."/>
            <person name="Horvathova L."/>
            <person name="Zubacova Z."/>
            <person name="Dolezal P."/>
            <person name="Malik S.B."/>
            <person name="Logsdon J.M. Jr."/>
            <person name="Henze K."/>
            <person name="Gupta A."/>
            <person name="Wang C.C."/>
            <person name="Dunne R.L."/>
            <person name="Upcroft J.A."/>
            <person name="Upcroft P."/>
            <person name="White O."/>
            <person name="Salzberg S.L."/>
            <person name="Tang P."/>
            <person name="Chiu C.-H."/>
            <person name="Lee Y.-S."/>
            <person name="Embley T.M."/>
            <person name="Coombs G.H."/>
            <person name="Mottram J.C."/>
            <person name="Tachezy J."/>
            <person name="Fraser-Liggett C.M."/>
            <person name="Johnson P.J."/>
        </authorList>
    </citation>
    <scope>NUCLEOTIDE SEQUENCE [LARGE SCALE GENOMIC DNA]</scope>
    <source>
        <strain evidence="4">G3</strain>
    </source>
</reference>
<feature type="domain" description="Serine/threonine specific protein phosphatases" evidence="3">
    <location>
        <begin position="123"/>
        <end position="128"/>
    </location>
</feature>
<dbReference type="InParanoid" id="A2EQK7"/>
<dbReference type="KEGG" id="tva:4762919"/>
<accession>A2EQK7</accession>
<dbReference type="Proteomes" id="UP000001542">
    <property type="component" value="Unassembled WGS sequence"/>
</dbReference>
<dbReference type="PRINTS" id="PR00114">
    <property type="entry name" value="STPHPHTASE"/>
</dbReference>
<dbReference type="PANTHER" id="PTHR11668:SF494">
    <property type="entry name" value="PROTEIN PHOSPHATASE, PUTATIVE-RELATED"/>
    <property type="match status" value="1"/>
</dbReference>
<comment type="catalytic activity">
    <reaction evidence="1">
        <text>O-phospho-L-threonyl-[protein] + H2O = L-threonyl-[protein] + phosphate</text>
        <dbReference type="Rhea" id="RHEA:47004"/>
        <dbReference type="Rhea" id="RHEA-COMP:11060"/>
        <dbReference type="Rhea" id="RHEA-COMP:11605"/>
        <dbReference type="ChEBI" id="CHEBI:15377"/>
        <dbReference type="ChEBI" id="CHEBI:30013"/>
        <dbReference type="ChEBI" id="CHEBI:43474"/>
        <dbReference type="ChEBI" id="CHEBI:61977"/>
        <dbReference type="EC" id="3.1.3.16"/>
    </reaction>
</comment>
<dbReference type="InterPro" id="IPR050341">
    <property type="entry name" value="PP1_catalytic_subunit"/>
</dbReference>
<dbReference type="CDD" id="cd00144">
    <property type="entry name" value="MPP_PPP_family"/>
    <property type="match status" value="1"/>
</dbReference>
<evidence type="ECO:0000256" key="2">
    <source>
        <dbReference type="SAM" id="MobiDB-lite"/>
    </source>
</evidence>
<dbReference type="InterPro" id="IPR006186">
    <property type="entry name" value="Ser/Thr-sp_prot-phosphatase"/>
</dbReference>
<dbReference type="PROSITE" id="PS00125">
    <property type="entry name" value="SER_THR_PHOSPHATASE"/>
    <property type="match status" value="1"/>
</dbReference>
<name>A2EQK7_TRIV3</name>
<reference evidence="4" key="1">
    <citation type="submission" date="2006-10" db="EMBL/GenBank/DDBJ databases">
        <authorList>
            <person name="Amadeo P."/>
            <person name="Zhao Q."/>
            <person name="Wortman J."/>
            <person name="Fraser-Liggett C."/>
            <person name="Carlton J."/>
        </authorList>
    </citation>
    <scope>NUCLEOTIDE SEQUENCE</scope>
    <source>
        <strain evidence="4">G3</strain>
    </source>
</reference>
<feature type="compositionally biased region" description="Basic and acidic residues" evidence="2">
    <location>
        <begin position="344"/>
        <end position="356"/>
    </location>
</feature>
<organism evidence="4 5">
    <name type="scientific">Trichomonas vaginalis (strain ATCC PRA-98 / G3)</name>
    <dbReference type="NCBI Taxonomy" id="412133"/>
    <lineage>
        <taxon>Eukaryota</taxon>
        <taxon>Metamonada</taxon>
        <taxon>Parabasalia</taxon>
        <taxon>Trichomonadida</taxon>
        <taxon>Trichomonadidae</taxon>
        <taxon>Trichomonas</taxon>
    </lineage>
</organism>
<dbReference type="EMBL" id="DS113458">
    <property type="protein sequence ID" value="EAY05054.1"/>
    <property type="molecule type" value="Genomic_DNA"/>
</dbReference>
<evidence type="ECO:0000259" key="3">
    <source>
        <dbReference type="PROSITE" id="PS00125"/>
    </source>
</evidence>
<keyword evidence="5" id="KW-1185">Reference proteome</keyword>
<dbReference type="GO" id="GO:0005634">
    <property type="term" value="C:nucleus"/>
    <property type="evidence" value="ECO:0000318"/>
    <property type="project" value="GO_Central"/>
</dbReference>
<comment type="similarity">
    <text evidence="1">Belongs to the PPP phosphatase family.</text>
</comment>
<evidence type="ECO:0000313" key="4">
    <source>
        <dbReference type="EMBL" id="EAY05054.1"/>
    </source>
</evidence>
<protein>
    <recommendedName>
        <fullName evidence="1">Serine/threonine-protein phosphatase</fullName>
        <ecNumber evidence="1">3.1.3.16</ecNumber>
    </recommendedName>
</protein>
<dbReference type="EC" id="3.1.3.16" evidence="1"/>
<dbReference type="RefSeq" id="XP_001317277.1">
    <property type="nucleotide sequence ID" value="XM_001317242.1"/>
</dbReference>
<proteinExistence type="inferred from homology"/>
<dbReference type="VEuPathDB" id="TrichDB:TVAGG3_0976510"/>
<dbReference type="eggNOG" id="KOG0374">
    <property type="taxonomic scope" value="Eukaryota"/>
</dbReference>
<dbReference type="InterPro" id="IPR004843">
    <property type="entry name" value="Calcineurin-like_PHP"/>
</dbReference>